<protein>
    <submittedName>
        <fullName evidence="3">CC146 protein</fullName>
    </submittedName>
</protein>
<feature type="coiled-coil region" evidence="2">
    <location>
        <begin position="402"/>
        <end position="485"/>
    </location>
</feature>
<dbReference type="EMBL" id="VZUH01004205">
    <property type="protein sequence ID" value="NXU88443.1"/>
    <property type="molecule type" value="Genomic_DNA"/>
</dbReference>
<reference evidence="3 4" key="1">
    <citation type="submission" date="2019-09" db="EMBL/GenBank/DDBJ databases">
        <title>Bird 10,000 Genomes (B10K) Project - Family phase.</title>
        <authorList>
            <person name="Zhang G."/>
        </authorList>
    </citation>
    <scope>NUCLEOTIDE SEQUENCE [LARGE SCALE GENOMIC DNA]</scope>
    <source>
        <strain evidence="3">OUT-0059</strain>
        <tissue evidence="3">Muscle</tissue>
    </source>
</reference>
<dbReference type="Proteomes" id="UP000551443">
    <property type="component" value="Unassembled WGS sequence"/>
</dbReference>
<keyword evidence="1 2" id="KW-0175">Coiled coil</keyword>
<dbReference type="PANTHER" id="PTHR32083:SF34">
    <property type="entry name" value="COILED-COIL DOMAIN-CONTAINING PROTEIN 146"/>
    <property type="match status" value="1"/>
</dbReference>
<name>A0A7L3PAW0_9DEND</name>
<sequence length="784" mass="92825">SLQESETLLLEEAKRLSVELEQQCKLEQQCELEKAEQVPEESSSEASQIRQQLLSCQSEYNAIKGREYENQLKIECLQEEKRLLEEEYEKIPEEYKDETKIEQLKENYDELCKEVIERKAEIDAMEEAISSKQKLILLDEEETEKLLEMQANLKNELVKLLGVPKQLAKETEKMSRKKIDAEKQNEALNDEVEELNRTLKAIEKRNEEILQEREDLKKELDRKHVLIENKERECVSLTKSIEISTEKELEILSDREILENKLNKCILENKKQQDTLTHKQTQKERELKSLKVMEVQLEMIYESLERDKAEHKRLKTEAETNSRNNEALLERRREVQEEIEMIKRRLAEQEMISDMDAQVLEECIAEERLLLKEQEKCRNELTRLTHLTGLRADEKQLKCRDVQKAKIQLQNLIKEIIRKDHEIKVCQKNKRDLQKQLQRLAEMCDLIQREKNKCMQLVSAAQWKGREVENRVKLQENRIENLRNTGIIQERKLQEKRAKIKNTKGIIEYLKKNYCKIAQVMHEMKEQQKHLNLERLTTTVTHIEEATAQLRKKYERAVQQKNESGLLLKERDKELGFLDEKINRQETLCKNGDIEMQVMDEKITILKLKVAEKKREIALCFKELPVKNALHANLAGLHTQYSQCKEKIKQLEEIFGDATNENRRHEMGGKDPSPPELLKKIEQLEAELVQKEHRLLQMDFLCETVSELTDRIRAEAENGKQDTLLFARRINELQRKIKERTQERRALVAELSMKQALVVKLQQEMREKEQFVMIASWRMSQGLP</sequence>
<comment type="caution">
    <text evidence="3">The sequence shown here is derived from an EMBL/GenBank/DDBJ whole genome shotgun (WGS) entry which is preliminary data.</text>
</comment>
<evidence type="ECO:0000256" key="2">
    <source>
        <dbReference type="SAM" id="Coils"/>
    </source>
</evidence>
<organism evidence="3 4">
    <name type="scientific">Xiphorhynchus elegans</name>
    <name type="common">elegant woodcreeper</name>
    <dbReference type="NCBI Taxonomy" id="269412"/>
    <lineage>
        <taxon>Eukaryota</taxon>
        <taxon>Metazoa</taxon>
        <taxon>Chordata</taxon>
        <taxon>Craniata</taxon>
        <taxon>Vertebrata</taxon>
        <taxon>Euteleostomi</taxon>
        <taxon>Archelosauria</taxon>
        <taxon>Archosauria</taxon>
        <taxon>Dinosauria</taxon>
        <taxon>Saurischia</taxon>
        <taxon>Theropoda</taxon>
        <taxon>Coelurosauria</taxon>
        <taxon>Aves</taxon>
        <taxon>Neognathae</taxon>
        <taxon>Neoaves</taxon>
        <taxon>Telluraves</taxon>
        <taxon>Australaves</taxon>
        <taxon>Passeriformes</taxon>
        <taxon>Dendrocolaptidae</taxon>
        <taxon>Xiphorhynchus</taxon>
    </lineage>
</organism>
<dbReference type="GO" id="GO:0005856">
    <property type="term" value="C:cytoskeleton"/>
    <property type="evidence" value="ECO:0007669"/>
    <property type="project" value="TreeGrafter"/>
</dbReference>
<evidence type="ECO:0000313" key="4">
    <source>
        <dbReference type="Proteomes" id="UP000551443"/>
    </source>
</evidence>
<feature type="coiled-coil region" evidence="2">
    <location>
        <begin position="74"/>
        <end position="128"/>
    </location>
</feature>
<feature type="coiled-coil region" evidence="2">
    <location>
        <begin position="171"/>
        <end position="275"/>
    </location>
</feature>
<feature type="non-terminal residue" evidence="3">
    <location>
        <position position="784"/>
    </location>
</feature>
<accession>A0A7L3PAW0</accession>
<proteinExistence type="predicted"/>
<feature type="coiled-coil region" evidence="2">
    <location>
        <begin position="634"/>
        <end position="661"/>
    </location>
</feature>
<evidence type="ECO:0000256" key="1">
    <source>
        <dbReference type="ARBA" id="ARBA00023054"/>
    </source>
</evidence>
<gene>
    <name evidence="3" type="primary">Ccdc146</name>
    <name evidence="3" type="ORF">XIPELE_R08042</name>
</gene>
<evidence type="ECO:0000313" key="3">
    <source>
        <dbReference type="EMBL" id="NXU88443.1"/>
    </source>
</evidence>
<feature type="non-terminal residue" evidence="3">
    <location>
        <position position="1"/>
    </location>
</feature>
<dbReference type="PANTHER" id="PTHR32083">
    <property type="entry name" value="CILIA AND FLAGELLA-ASSOCIATED PROTEIN 58-RELATED"/>
    <property type="match status" value="1"/>
</dbReference>
<dbReference type="AlphaFoldDB" id="A0A7L3PAW0"/>
<keyword evidence="4" id="KW-1185">Reference proteome</keyword>
<feature type="coiled-coil region" evidence="2">
    <location>
        <begin position="301"/>
        <end position="352"/>
    </location>
</feature>